<evidence type="ECO:0000313" key="4">
    <source>
        <dbReference type="Proteomes" id="UP000620124"/>
    </source>
</evidence>
<dbReference type="AlphaFoldDB" id="A0A8H6YM36"/>
<name>A0A8H6YM36_9AGAR</name>
<reference evidence="3" key="1">
    <citation type="submission" date="2020-05" db="EMBL/GenBank/DDBJ databases">
        <title>Mycena genomes resolve the evolution of fungal bioluminescence.</title>
        <authorList>
            <person name="Tsai I.J."/>
        </authorList>
    </citation>
    <scope>NUCLEOTIDE SEQUENCE</scope>
    <source>
        <strain evidence="3">CCC161011</strain>
    </source>
</reference>
<proteinExistence type="predicted"/>
<dbReference type="Proteomes" id="UP000620124">
    <property type="component" value="Unassembled WGS sequence"/>
</dbReference>
<keyword evidence="1" id="KW-0175">Coiled coil</keyword>
<dbReference type="EMBL" id="JACAZI010000005">
    <property type="protein sequence ID" value="KAF7360741.1"/>
    <property type="molecule type" value="Genomic_DNA"/>
</dbReference>
<evidence type="ECO:0000256" key="2">
    <source>
        <dbReference type="SAM" id="MobiDB-lite"/>
    </source>
</evidence>
<dbReference type="OrthoDB" id="2987752at2759"/>
<gene>
    <name evidence="3" type="ORF">MVEN_00806000</name>
</gene>
<feature type="compositionally biased region" description="Low complexity" evidence="2">
    <location>
        <begin position="175"/>
        <end position="185"/>
    </location>
</feature>
<comment type="caution">
    <text evidence="3">The sequence shown here is derived from an EMBL/GenBank/DDBJ whole genome shotgun (WGS) entry which is preliminary data.</text>
</comment>
<sequence length="396" mass="44307">MLSFQRSFSINPVVLAAGHPYALSSSNPYCTIHFFEFRGIGPPSADFGHAGDVYVDLTPRLHALYWRERDTVRGVGAGQWRRWTGLLLDKVPLYKFLVPHPWARSAETSDLYLWVDPGGVTWTSKDNLCASRVQMVQRNIATVTPGIVPDVEELVSEVLHRMLDAERHATGGTRSSSSQKRSPISNATLTSPHIEKNFRGGHSLRAFPPPAANQPHTASGSHLRVQNLPQHPSFRPDNHTASFSPDGYGTRGPVYPNAMHQPSEQERYHAAQIALDGMRRAQNAELRSKQELKQKSRELAKLRQKEKEVIGMSYHYQKRERELVAALAAAQQRSSAELEEMRAAVRALKRQAEMAQHETQNAVAQVQSSQEELAATQREIQKLHSLLPPISKSADK</sequence>
<accession>A0A8H6YM36</accession>
<evidence type="ECO:0000313" key="3">
    <source>
        <dbReference type="EMBL" id="KAF7360741.1"/>
    </source>
</evidence>
<keyword evidence="4" id="KW-1185">Reference proteome</keyword>
<organism evidence="3 4">
    <name type="scientific">Mycena venus</name>
    <dbReference type="NCBI Taxonomy" id="2733690"/>
    <lineage>
        <taxon>Eukaryota</taxon>
        <taxon>Fungi</taxon>
        <taxon>Dikarya</taxon>
        <taxon>Basidiomycota</taxon>
        <taxon>Agaricomycotina</taxon>
        <taxon>Agaricomycetes</taxon>
        <taxon>Agaricomycetidae</taxon>
        <taxon>Agaricales</taxon>
        <taxon>Marasmiineae</taxon>
        <taxon>Mycenaceae</taxon>
        <taxon>Mycena</taxon>
    </lineage>
</organism>
<protein>
    <submittedName>
        <fullName evidence="3">Uncharacterized protein</fullName>
    </submittedName>
</protein>
<feature type="region of interest" description="Disordered" evidence="2">
    <location>
        <begin position="167"/>
        <end position="252"/>
    </location>
</feature>
<feature type="coiled-coil region" evidence="1">
    <location>
        <begin position="278"/>
        <end position="386"/>
    </location>
</feature>
<evidence type="ECO:0000256" key="1">
    <source>
        <dbReference type="SAM" id="Coils"/>
    </source>
</evidence>